<dbReference type="AlphaFoldDB" id="A0AAD9V588"/>
<evidence type="ECO:0000313" key="2">
    <source>
        <dbReference type="Proteomes" id="UP001249851"/>
    </source>
</evidence>
<organism evidence="1 2">
    <name type="scientific">Acropora cervicornis</name>
    <name type="common">Staghorn coral</name>
    <dbReference type="NCBI Taxonomy" id="6130"/>
    <lineage>
        <taxon>Eukaryota</taxon>
        <taxon>Metazoa</taxon>
        <taxon>Cnidaria</taxon>
        <taxon>Anthozoa</taxon>
        <taxon>Hexacorallia</taxon>
        <taxon>Scleractinia</taxon>
        <taxon>Astrocoeniina</taxon>
        <taxon>Acroporidae</taxon>
        <taxon>Acropora</taxon>
    </lineage>
</organism>
<evidence type="ECO:0000313" key="1">
    <source>
        <dbReference type="EMBL" id="KAK2561215.1"/>
    </source>
</evidence>
<gene>
    <name evidence="1" type="ORF">P5673_015684</name>
</gene>
<proteinExistence type="predicted"/>
<comment type="caution">
    <text evidence="1">The sequence shown here is derived from an EMBL/GenBank/DDBJ whole genome shotgun (WGS) entry which is preliminary data.</text>
</comment>
<name>A0AAD9V588_ACRCE</name>
<protein>
    <submittedName>
        <fullName evidence="1">Uncharacterized protein</fullName>
    </submittedName>
</protein>
<dbReference type="EMBL" id="JARQWQ010000033">
    <property type="protein sequence ID" value="KAK2561215.1"/>
    <property type="molecule type" value="Genomic_DNA"/>
</dbReference>
<dbReference type="Proteomes" id="UP001249851">
    <property type="component" value="Unassembled WGS sequence"/>
</dbReference>
<reference evidence="1" key="2">
    <citation type="journal article" date="2023" name="Science">
        <title>Genomic signatures of disease resistance in endangered staghorn corals.</title>
        <authorList>
            <person name="Vollmer S.V."/>
            <person name="Selwyn J.D."/>
            <person name="Despard B.A."/>
            <person name="Roesel C.L."/>
        </authorList>
    </citation>
    <scope>NUCLEOTIDE SEQUENCE</scope>
    <source>
        <strain evidence="1">K2</strain>
    </source>
</reference>
<reference evidence="1" key="1">
    <citation type="journal article" date="2023" name="G3 (Bethesda)">
        <title>Whole genome assembly and annotation of the endangered Caribbean coral Acropora cervicornis.</title>
        <authorList>
            <person name="Selwyn J.D."/>
            <person name="Vollmer S.V."/>
        </authorList>
    </citation>
    <scope>NUCLEOTIDE SEQUENCE</scope>
    <source>
        <strain evidence="1">K2</strain>
    </source>
</reference>
<accession>A0AAD9V588</accession>
<sequence length="77" mass="8739">MLSKKEIQAAEDSCDVLVYRDKAPFKLVASPCESIDIPFVLRAKLSTKDNSGNKKMNQILSPSDFIVNFQHIVRDKR</sequence>
<keyword evidence="2" id="KW-1185">Reference proteome</keyword>